<dbReference type="Gene3D" id="2.60.40.740">
    <property type="match status" value="1"/>
</dbReference>
<reference evidence="7 8" key="1">
    <citation type="submission" date="2019-10" db="EMBL/GenBank/DDBJ databases">
        <title>Genome sequencing of Lactobacillus manihotivorans.</title>
        <authorList>
            <person name="Kim K."/>
        </authorList>
    </citation>
    <scope>NUCLEOTIDE SEQUENCE [LARGE SCALE GENOMIC DNA]</scope>
    <source>
        <strain evidence="7 8">LM010</strain>
    </source>
</reference>
<dbReference type="Pfam" id="PF00746">
    <property type="entry name" value="Gram_pos_anchor"/>
    <property type="match status" value="1"/>
</dbReference>
<evidence type="ECO:0000259" key="6">
    <source>
        <dbReference type="Pfam" id="PF00746"/>
    </source>
</evidence>
<feature type="domain" description="Gram-positive cocci surface proteins LPxTG" evidence="6">
    <location>
        <begin position="586"/>
        <end position="629"/>
    </location>
</feature>
<keyword evidence="2" id="KW-0964">Secreted</keyword>
<dbReference type="EMBL" id="CP045068">
    <property type="protein sequence ID" value="QFQ90668.1"/>
    <property type="molecule type" value="Genomic_DNA"/>
</dbReference>
<evidence type="ECO:0000313" key="8">
    <source>
        <dbReference type="Proteomes" id="UP000388452"/>
    </source>
</evidence>
<dbReference type="Proteomes" id="UP000388452">
    <property type="component" value="Chromosome"/>
</dbReference>
<dbReference type="InterPro" id="IPR026466">
    <property type="entry name" value="Fim_isopep_form_D2_dom"/>
</dbReference>
<dbReference type="InterPro" id="IPR013783">
    <property type="entry name" value="Ig-like_fold"/>
</dbReference>
<evidence type="ECO:0000313" key="7">
    <source>
        <dbReference type="EMBL" id="QFQ90668.1"/>
    </source>
</evidence>
<dbReference type="Gene3D" id="2.60.40.10">
    <property type="entry name" value="Immunoglobulins"/>
    <property type="match status" value="1"/>
</dbReference>
<protein>
    <submittedName>
        <fullName evidence="7">Isopeptide-forming domain-containing fimbrial protein</fullName>
    </submittedName>
</protein>
<keyword evidence="5" id="KW-0812">Transmembrane</keyword>
<keyword evidence="1" id="KW-0134">Cell wall</keyword>
<evidence type="ECO:0000256" key="3">
    <source>
        <dbReference type="ARBA" id="ARBA00022729"/>
    </source>
</evidence>
<name>A0A5P8JNJ1_9LACO</name>
<dbReference type="AlphaFoldDB" id="A0A5P8JNJ1"/>
<keyword evidence="3" id="KW-0732">Signal</keyword>
<evidence type="ECO:0000256" key="5">
    <source>
        <dbReference type="SAM" id="Phobius"/>
    </source>
</evidence>
<dbReference type="NCBIfam" id="TIGR04226">
    <property type="entry name" value="RrgB_K2N_iso_D2"/>
    <property type="match status" value="1"/>
</dbReference>
<evidence type="ECO:0000256" key="1">
    <source>
        <dbReference type="ARBA" id="ARBA00022512"/>
    </source>
</evidence>
<keyword evidence="5" id="KW-0472">Membrane</keyword>
<feature type="transmembrane region" description="Helical" evidence="5">
    <location>
        <begin position="602"/>
        <end position="623"/>
    </location>
</feature>
<organism evidence="7 8">
    <name type="scientific">Lacticaseibacillus manihotivorans</name>
    <dbReference type="NCBI Taxonomy" id="88233"/>
    <lineage>
        <taxon>Bacteria</taxon>
        <taxon>Bacillati</taxon>
        <taxon>Bacillota</taxon>
        <taxon>Bacilli</taxon>
        <taxon>Lactobacillales</taxon>
        <taxon>Lactobacillaceae</taxon>
        <taxon>Lacticaseibacillus</taxon>
    </lineage>
</organism>
<accession>A0A5P8JNJ1</accession>
<dbReference type="InterPro" id="IPR019931">
    <property type="entry name" value="LPXTG_anchor"/>
</dbReference>
<keyword evidence="4" id="KW-0572">Peptidoglycan-anchor</keyword>
<keyword evidence="5" id="KW-1133">Transmembrane helix</keyword>
<evidence type="ECO:0000256" key="2">
    <source>
        <dbReference type="ARBA" id="ARBA00022525"/>
    </source>
</evidence>
<proteinExistence type="predicted"/>
<gene>
    <name evidence="7" type="ORF">LM010_04140</name>
</gene>
<sequence length="630" mass="67347">MNKFPKHLRLPRELSAGVAALLVLVGAVMLASGNRVSASTVLPGQSVLTGNIASVPKAGETVDGKYSVIAKVSSKTELKGLGSASNMTKDTKADAHVGTGLHIDGSAPKGSAGALYTNIASLGGRSLDLAIVATDWTSDVATIQFRTASIGVDLIPVANTTIDDGAAQFKFIYLDHETHKPVEVNGYYTFNDIDWGQSIGLTSDVWSHIDHMYVPTNKTILQYLKTDAGAFVFEPESSVGTGDDDPTSQVTFLYSGITGMDMLFTSAGDARTHLGKFNTTSTVDYSKSVALGSLKDVHIRSSSAYFGYTAYKPLRTSTVPPAKTVSDSDEKKVQENTLDSADETNTWQITQVIPNEYPEFYYSEAYLTDNIDPAWTVNSLKITNENGADVTSWFNSLGAGNNYKLAATAAKLKSADFYGHTYTFTFNAKLKKGYDLSKYLVNGVYTFTNQGTFTTDTGTKPTSTVTTLLKEEQLTLHKVDDAGKALSGVKFALADTEANAKGGKYLKKDAEGNVVYPSDSNYSASLADYTGTTDASGNVTWKGLSAAKNTSHVYYYVELQTTGDHQLLTCIGSVKASADGGTTSVTNKTKVHLPDTGSAERLYLQLAALLVSMLAVTAGLGVLKIRKQQN</sequence>
<evidence type="ECO:0000256" key="4">
    <source>
        <dbReference type="ARBA" id="ARBA00023088"/>
    </source>
</evidence>